<gene>
    <name evidence="2" type="ORF">BT62DRAFT_39060</name>
</gene>
<name>A0A9P7W666_9AGAR</name>
<proteinExistence type="predicted"/>
<evidence type="ECO:0000313" key="2">
    <source>
        <dbReference type="EMBL" id="KAG7452969.1"/>
    </source>
</evidence>
<evidence type="ECO:0000256" key="1">
    <source>
        <dbReference type="SAM" id="MobiDB-lite"/>
    </source>
</evidence>
<dbReference type="AlphaFoldDB" id="A0A9P7W666"/>
<dbReference type="GeneID" id="66103053"/>
<sequence length="189" mass="21090">MHILHQPSPSFLLEPTFIGNTLLIDCSYSSVVHDSCCRNTYNLAVQLTQNVDGPCLACSSSFLSPFPRYKRVPLPSRLQPRTSGHLHSTLTHNREELLRANDGHLSPRSLSNLLRASLRPHLCSFRRPIRDCLGTRPTQGALYDGTTSRLEFDVGVPSGDESCFERQHQPPHISKRSKGVAFIGRNQSS</sequence>
<protein>
    <submittedName>
        <fullName evidence="2">Uncharacterized protein</fullName>
    </submittedName>
</protein>
<dbReference type="RefSeq" id="XP_043046469.1">
    <property type="nucleotide sequence ID" value="XM_043180757.1"/>
</dbReference>
<accession>A0A9P7W666</accession>
<dbReference type="Proteomes" id="UP000812287">
    <property type="component" value="Unassembled WGS sequence"/>
</dbReference>
<dbReference type="EMBL" id="MU250523">
    <property type="protein sequence ID" value="KAG7452969.1"/>
    <property type="molecule type" value="Genomic_DNA"/>
</dbReference>
<evidence type="ECO:0000313" key="3">
    <source>
        <dbReference type="Proteomes" id="UP000812287"/>
    </source>
</evidence>
<reference evidence="2" key="1">
    <citation type="submission" date="2020-11" db="EMBL/GenBank/DDBJ databases">
        <title>Adaptations for nitrogen fixation in a non-lichenized fungal sporocarp promotes dispersal by wood-feeding termites.</title>
        <authorList>
            <consortium name="DOE Joint Genome Institute"/>
            <person name="Koch R.A."/>
            <person name="Yoon G."/>
            <person name="Arayal U."/>
            <person name="Lail K."/>
            <person name="Amirebrahimi M."/>
            <person name="Labutti K."/>
            <person name="Lipzen A."/>
            <person name="Riley R."/>
            <person name="Barry K."/>
            <person name="Henrissat B."/>
            <person name="Grigoriev I.V."/>
            <person name="Herr J.R."/>
            <person name="Aime M.C."/>
        </authorList>
    </citation>
    <scope>NUCLEOTIDE SEQUENCE</scope>
    <source>
        <strain evidence="2">MCA 3950</strain>
    </source>
</reference>
<feature type="region of interest" description="Disordered" evidence="1">
    <location>
        <begin position="165"/>
        <end position="189"/>
    </location>
</feature>
<comment type="caution">
    <text evidence="2">The sequence shown here is derived from an EMBL/GenBank/DDBJ whole genome shotgun (WGS) entry which is preliminary data.</text>
</comment>
<keyword evidence="3" id="KW-1185">Reference proteome</keyword>
<organism evidence="2 3">
    <name type="scientific">Guyanagaster necrorhizus</name>
    <dbReference type="NCBI Taxonomy" id="856835"/>
    <lineage>
        <taxon>Eukaryota</taxon>
        <taxon>Fungi</taxon>
        <taxon>Dikarya</taxon>
        <taxon>Basidiomycota</taxon>
        <taxon>Agaricomycotina</taxon>
        <taxon>Agaricomycetes</taxon>
        <taxon>Agaricomycetidae</taxon>
        <taxon>Agaricales</taxon>
        <taxon>Marasmiineae</taxon>
        <taxon>Physalacriaceae</taxon>
        <taxon>Guyanagaster</taxon>
    </lineage>
</organism>